<dbReference type="SUPFAM" id="SSF54637">
    <property type="entry name" value="Thioesterase/thiol ester dehydrase-isomerase"/>
    <property type="match status" value="1"/>
</dbReference>
<dbReference type="RefSeq" id="WP_092057712.1">
    <property type="nucleotide sequence ID" value="NZ_FOJJ01000037.1"/>
</dbReference>
<proteinExistence type="predicted"/>
<keyword evidence="2" id="KW-1185">Reference proteome</keyword>
<accession>A0A550JFC0</accession>
<dbReference type="InterPro" id="IPR016776">
    <property type="entry name" value="ApeP-like_dehydratase"/>
</dbReference>
<dbReference type="EMBL" id="VJVV01000005">
    <property type="protein sequence ID" value="TRO81885.1"/>
    <property type="molecule type" value="Genomic_DNA"/>
</dbReference>
<dbReference type="Pfam" id="PF22817">
    <property type="entry name" value="ApeP-like"/>
    <property type="match status" value="1"/>
</dbReference>
<evidence type="ECO:0000313" key="1">
    <source>
        <dbReference type="EMBL" id="TRO81885.1"/>
    </source>
</evidence>
<gene>
    <name evidence="1" type="ORF">FL622_08795</name>
</gene>
<reference evidence="1 2" key="1">
    <citation type="submission" date="2019-07" db="EMBL/GenBank/DDBJ databases">
        <title>Insights of Desulfuromonas acetexigens electromicrobiology.</title>
        <authorList>
            <person name="Katuri K."/>
            <person name="Sapireddy V."/>
            <person name="Shaw D.R."/>
            <person name="Saikaly P."/>
        </authorList>
    </citation>
    <scope>NUCLEOTIDE SEQUENCE [LARGE SCALE GENOMIC DNA]</scope>
    <source>
        <strain evidence="1 2">2873</strain>
    </source>
</reference>
<dbReference type="InterPro" id="IPR029069">
    <property type="entry name" value="HotDog_dom_sf"/>
</dbReference>
<evidence type="ECO:0000313" key="2">
    <source>
        <dbReference type="Proteomes" id="UP000317155"/>
    </source>
</evidence>
<dbReference type="Proteomes" id="UP000317155">
    <property type="component" value="Unassembled WGS sequence"/>
</dbReference>
<organism evidence="1 2">
    <name type="scientific">Trichloromonas acetexigens</name>
    <dbReference type="NCBI Taxonomy" id="38815"/>
    <lineage>
        <taxon>Bacteria</taxon>
        <taxon>Pseudomonadati</taxon>
        <taxon>Thermodesulfobacteriota</taxon>
        <taxon>Desulfuromonadia</taxon>
        <taxon>Desulfuromonadales</taxon>
        <taxon>Trichloromonadaceae</taxon>
        <taxon>Trichloromonas</taxon>
    </lineage>
</organism>
<name>A0A550JFC0_9BACT</name>
<sequence>MDISLPLAAEALMPHRLPMRLVDRLVEYGGDSGVVEAEVAAGNPLLDGQGCLDEVALAEMLAQAYALVKGYGARRDGEPIRKGFLVGFREFVCAGSARLGDRLRVTVRAVADVEDFTVAEGEVWRGAERIAHGSLKLWIPKEGP</sequence>
<dbReference type="AlphaFoldDB" id="A0A550JFC0"/>
<dbReference type="OrthoDB" id="5402427at2"/>
<protein>
    <submittedName>
        <fullName evidence="1">3-hydroxyacyl-ACP dehydratase</fullName>
    </submittedName>
</protein>
<comment type="caution">
    <text evidence="1">The sequence shown here is derived from an EMBL/GenBank/DDBJ whole genome shotgun (WGS) entry which is preliminary data.</text>
</comment>
<dbReference type="Gene3D" id="3.10.129.10">
    <property type="entry name" value="Hotdog Thioesterase"/>
    <property type="match status" value="1"/>
</dbReference>